<feature type="region of interest" description="Disordered" evidence="1">
    <location>
        <begin position="1"/>
        <end position="25"/>
    </location>
</feature>
<dbReference type="AlphaFoldDB" id="A0A4Y3PN27"/>
<organism evidence="2 3">
    <name type="scientific">Brevibacillus parabrevis</name>
    <dbReference type="NCBI Taxonomy" id="54914"/>
    <lineage>
        <taxon>Bacteria</taxon>
        <taxon>Bacillati</taxon>
        <taxon>Bacillota</taxon>
        <taxon>Bacilli</taxon>
        <taxon>Bacillales</taxon>
        <taxon>Paenibacillaceae</taxon>
        <taxon>Brevibacillus</taxon>
    </lineage>
</organism>
<accession>A0A4Y3PN27</accession>
<dbReference type="Proteomes" id="UP000316882">
    <property type="component" value="Unassembled WGS sequence"/>
</dbReference>
<gene>
    <name evidence="2" type="ORF">BPA01_13910</name>
</gene>
<comment type="caution">
    <text evidence="2">The sequence shown here is derived from an EMBL/GenBank/DDBJ whole genome shotgun (WGS) entry which is preliminary data.</text>
</comment>
<keyword evidence="3" id="KW-1185">Reference proteome</keyword>
<name>A0A4Y3PN27_BREPA</name>
<proteinExistence type="predicted"/>
<evidence type="ECO:0000256" key="1">
    <source>
        <dbReference type="SAM" id="MobiDB-lite"/>
    </source>
</evidence>
<evidence type="ECO:0000313" key="3">
    <source>
        <dbReference type="Proteomes" id="UP000316882"/>
    </source>
</evidence>
<dbReference type="EMBL" id="BJMH01000005">
    <property type="protein sequence ID" value="GEB31811.1"/>
    <property type="molecule type" value="Genomic_DNA"/>
</dbReference>
<reference evidence="2 3" key="1">
    <citation type="submission" date="2019-06" db="EMBL/GenBank/DDBJ databases">
        <title>Whole genome shotgun sequence of Brevibacillus parabrevis NBRC 12334.</title>
        <authorList>
            <person name="Hosoyama A."/>
            <person name="Uohara A."/>
            <person name="Ohji S."/>
            <person name="Ichikawa N."/>
        </authorList>
    </citation>
    <scope>NUCLEOTIDE SEQUENCE [LARGE SCALE GENOMIC DNA]</scope>
    <source>
        <strain evidence="2 3">NBRC 12334</strain>
    </source>
</reference>
<evidence type="ECO:0000313" key="2">
    <source>
        <dbReference type="EMBL" id="GEB31811.1"/>
    </source>
</evidence>
<feature type="region of interest" description="Disordered" evidence="1">
    <location>
        <begin position="84"/>
        <end position="110"/>
    </location>
</feature>
<protein>
    <submittedName>
        <fullName evidence="2">Uncharacterized protein</fullName>
    </submittedName>
</protein>
<sequence length="110" mass="12550">MKSTQGQRLRKKAAQVQAERAANHSKKSFMERLLTPAGWFAMIHIKLLDTIRSDDGNKYPTNRITREKAPWLRVLSYHDLVNDIPEDRSERARSNPLPSVTGRRAPALTA</sequence>
<dbReference type="STRING" id="54914.AV540_21475"/>